<dbReference type="AlphaFoldDB" id="M4RSA0"/>
<dbReference type="EMBL" id="CP003837">
    <property type="protein sequence ID" value="AGH45084.1"/>
    <property type="molecule type" value="Genomic_DNA"/>
</dbReference>
<dbReference type="KEGG" id="gps:C427_2975"/>
<protein>
    <submittedName>
        <fullName evidence="1">Gamma-glutamyltranspeptidase</fullName>
    </submittedName>
</protein>
<dbReference type="eggNOG" id="COG0405">
    <property type="taxonomic scope" value="Bacteria"/>
</dbReference>
<reference evidence="1 2" key="1">
    <citation type="journal article" date="2013" name="Genome Announc.">
        <title>Complete Genome Sequence of Glaciecola psychrophila Strain 170T.</title>
        <authorList>
            <person name="Yin J."/>
            <person name="Chen J."/>
            <person name="Liu G."/>
            <person name="Yu Y."/>
            <person name="Song L."/>
            <person name="Wang X."/>
            <person name="Qu X."/>
        </authorList>
    </citation>
    <scope>NUCLEOTIDE SEQUENCE [LARGE SCALE GENOMIC DNA]</scope>
    <source>
        <strain evidence="1 2">170</strain>
    </source>
</reference>
<dbReference type="InterPro" id="IPR043137">
    <property type="entry name" value="GGT_ssub_C"/>
</dbReference>
<dbReference type="HOGENOM" id="CLU_2586551_0_0_6"/>
<organism evidence="1 2">
    <name type="scientific">Paraglaciecola psychrophila 170</name>
    <dbReference type="NCBI Taxonomy" id="1129794"/>
    <lineage>
        <taxon>Bacteria</taxon>
        <taxon>Pseudomonadati</taxon>
        <taxon>Pseudomonadota</taxon>
        <taxon>Gammaproteobacteria</taxon>
        <taxon>Alteromonadales</taxon>
        <taxon>Alteromonadaceae</taxon>
        <taxon>Paraglaciecola</taxon>
    </lineage>
</organism>
<dbReference type="PATRIC" id="fig|1129794.4.peg.2958"/>
<proteinExistence type="predicted"/>
<dbReference type="SUPFAM" id="SSF56235">
    <property type="entry name" value="N-terminal nucleophile aminohydrolases (Ntn hydrolases)"/>
    <property type="match status" value="1"/>
</dbReference>
<accession>M4RSA0</accession>
<evidence type="ECO:0000313" key="2">
    <source>
        <dbReference type="Proteomes" id="UP000011864"/>
    </source>
</evidence>
<dbReference type="InterPro" id="IPR029055">
    <property type="entry name" value="Ntn_hydrolases_N"/>
</dbReference>
<evidence type="ECO:0000313" key="1">
    <source>
        <dbReference type="EMBL" id="AGH45084.1"/>
    </source>
</evidence>
<dbReference type="Pfam" id="PF01019">
    <property type="entry name" value="G_glu_transpept"/>
    <property type="match status" value="1"/>
</dbReference>
<name>M4RSA0_9ALTE</name>
<gene>
    <name evidence="1" type="primary">ggt</name>
    <name evidence="1" type="ORF">C427_2975</name>
</gene>
<dbReference type="Proteomes" id="UP000011864">
    <property type="component" value="Chromosome"/>
</dbReference>
<dbReference type="STRING" id="1129794.C427_2975"/>
<keyword evidence="2" id="KW-1185">Reference proteome</keyword>
<sequence>MDKLASVLTDFSSGKIFVHPNSSHFSIVDKEGNAVSMTTSVEFAFGSWVMVDGLNESVLNLLSLKNGTRSASSANYYGCI</sequence>
<dbReference type="RefSeq" id="WP_015430907.1">
    <property type="nucleotide sequence ID" value="NC_020514.1"/>
</dbReference>
<dbReference type="Gene3D" id="3.60.20.40">
    <property type="match status" value="1"/>
</dbReference>